<reference evidence="6 7" key="1">
    <citation type="journal article" date="2019" name="Int. J. Syst. Evol. Microbiol.">
        <title>The Global Catalogue of Microorganisms (GCM) 10K type strain sequencing project: providing services to taxonomists for standard genome sequencing and annotation.</title>
        <authorList>
            <consortium name="The Broad Institute Genomics Platform"/>
            <consortium name="The Broad Institute Genome Sequencing Center for Infectious Disease"/>
            <person name="Wu L."/>
            <person name="Ma J."/>
        </authorList>
    </citation>
    <scope>NUCLEOTIDE SEQUENCE [LARGE SCALE GENOMIC DNA]</scope>
    <source>
        <strain evidence="6 7">JCM 16021</strain>
    </source>
</reference>
<evidence type="ECO:0000256" key="4">
    <source>
        <dbReference type="ARBA" id="ARBA00022679"/>
    </source>
</evidence>
<evidence type="ECO:0000259" key="5">
    <source>
        <dbReference type="Pfam" id="PF02709"/>
    </source>
</evidence>
<evidence type="ECO:0000313" key="7">
    <source>
        <dbReference type="Proteomes" id="UP001500575"/>
    </source>
</evidence>
<evidence type="ECO:0000256" key="2">
    <source>
        <dbReference type="ARBA" id="ARBA00006739"/>
    </source>
</evidence>
<evidence type="ECO:0000256" key="1">
    <source>
        <dbReference type="ARBA" id="ARBA00004776"/>
    </source>
</evidence>
<gene>
    <name evidence="6" type="ORF">GCM10009843_15550</name>
</gene>
<keyword evidence="3" id="KW-0328">Glycosyltransferase</keyword>
<dbReference type="InterPro" id="IPR027791">
    <property type="entry name" value="Galactosyl_T_C"/>
</dbReference>
<name>A0ABN2Y316_9ACTN</name>
<evidence type="ECO:0000256" key="3">
    <source>
        <dbReference type="ARBA" id="ARBA00022676"/>
    </source>
</evidence>
<sequence length="277" mass="30014">MTIAHGRHDHLLAQHGSLAMGSRVPDLYVVVAMDDAWIESWRPEGTLRPTVVAMGSDPRGLPLAAARNAGFAVALERGADVVIGLDVDCLAGRDLVAAYADAAVREAHVAWTGPVTYLKPRARRGYDLAVLAGADDPHPARPAPEPGDVARRTPPELFWSLSFACHRDLWQRVGGFCEEYVGYGAEDTDFGRQLEAGGIELASEGSARAYHQHHDSEVPPRRHVPDLLRNGAVYARRWGSWPMEGWFETLAQEGLVVRDGADGWAPPPGVPGTRPPS</sequence>
<proteinExistence type="inferred from homology"/>
<keyword evidence="7" id="KW-1185">Reference proteome</keyword>
<dbReference type="EMBL" id="BAAAQQ010000007">
    <property type="protein sequence ID" value="GAA2121382.1"/>
    <property type="molecule type" value="Genomic_DNA"/>
</dbReference>
<dbReference type="PANTHER" id="PTHR43179">
    <property type="entry name" value="RHAMNOSYLTRANSFERASE WBBL"/>
    <property type="match status" value="1"/>
</dbReference>
<comment type="caution">
    <text evidence="6">The sequence shown here is derived from an EMBL/GenBank/DDBJ whole genome shotgun (WGS) entry which is preliminary data.</text>
</comment>
<protein>
    <submittedName>
        <fullName evidence="6">Glycosyltransferase</fullName>
    </submittedName>
</protein>
<comment type="pathway">
    <text evidence="1">Cell wall biogenesis; cell wall polysaccharide biosynthesis.</text>
</comment>
<dbReference type="Pfam" id="PF02709">
    <property type="entry name" value="Glyco_transf_7C"/>
    <property type="match status" value="1"/>
</dbReference>
<dbReference type="Gene3D" id="3.90.550.10">
    <property type="entry name" value="Spore Coat Polysaccharide Biosynthesis Protein SpsA, Chain A"/>
    <property type="match status" value="1"/>
</dbReference>
<dbReference type="InterPro" id="IPR029044">
    <property type="entry name" value="Nucleotide-diphossugar_trans"/>
</dbReference>
<feature type="domain" description="Galactosyltransferase C-terminal" evidence="5">
    <location>
        <begin position="158"/>
        <end position="214"/>
    </location>
</feature>
<keyword evidence="4" id="KW-0808">Transferase</keyword>
<dbReference type="PANTHER" id="PTHR43179:SF12">
    <property type="entry name" value="GALACTOFURANOSYLTRANSFERASE GLFT2"/>
    <property type="match status" value="1"/>
</dbReference>
<dbReference type="Proteomes" id="UP001500575">
    <property type="component" value="Unassembled WGS sequence"/>
</dbReference>
<organism evidence="6 7">
    <name type="scientific">Nocardioides bigeumensis</name>
    <dbReference type="NCBI Taxonomy" id="433657"/>
    <lineage>
        <taxon>Bacteria</taxon>
        <taxon>Bacillati</taxon>
        <taxon>Actinomycetota</taxon>
        <taxon>Actinomycetes</taxon>
        <taxon>Propionibacteriales</taxon>
        <taxon>Nocardioidaceae</taxon>
        <taxon>Nocardioides</taxon>
    </lineage>
</organism>
<evidence type="ECO:0000313" key="6">
    <source>
        <dbReference type="EMBL" id="GAA2121382.1"/>
    </source>
</evidence>
<dbReference type="SUPFAM" id="SSF53448">
    <property type="entry name" value="Nucleotide-diphospho-sugar transferases"/>
    <property type="match status" value="1"/>
</dbReference>
<comment type="similarity">
    <text evidence="2">Belongs to the glycosyltransferase 2 family.</text>
</comment>
<accession>A0ABN2Y316</accession>